<organism evidence="1 2">
    <name type="scientific">Arabis nemorensis</name>
    <dbReference type="NCBI Taxonomy" id="586526"/>
    <lineage>
        <taxon>Eukaryota</taxon>
        <taxon>Viridiplantae</taxon>
        <taxon>Streptophyta</taxon>
        <taxon>Embryophyta</taxon>
        <taxon>Tracheophyta</taxon>
        <taxon>Spermatophyta</taxon>
        <taxon>Magnoliopsida</taxon>
        <taxon>eudicotyledons</taxon>
        <taxon>Gunneridae</taxon>
        <taxon>Pentapetalae</taxon>
        <taxon>rosids</taxon>
        <taxon>malvids</taxon>
        <taxon>Brassicales</taxon>
        <taxon>Brassicaceae</taxon>
        <taxon>Arabideae</taxon>
        <taxon>Arabis</taxon>
    </lineage>
</organism>
<sequence length="75" mass="8134">MNNLSASGSVVNVDVLWWLFSTLRPSGFLPSPLCFSWVSNSGLVDLWDLGFTAEGLFFSSPALTFEVARCSTSPT</sequence>
<evidence type="ECO:0000313" key="2">
    <source>
        <dbReference type="Proteomes" id="UP000489600"/>
    </source>
</evidence>
<dbReference type="EMBL" id="CABITT030000007">
    <property type="protein sequence ID" value="VVB12675.1"/>
    <property type="molecule type" value="Genomic_DNA"/>
</dbReference>
<accession>A0A565CGB9</accession>
<protein>
    <submittedName>
        <fullName evidence="1">Uncharacterized protein</fullName>
    </submittedName>
</protein>
<reference evidence="1" key="1">
    <citation type="submission" date="2019-07" db="EMBL/GenBank/DDBJ databases">
        <authorList>
            <person name="Dittberner H."/>
        </authorList>
    </citation>
    <scope>NUCLEOTIDE SEQUENCE [LARGE SCALE GENOMIC DNA]</scope>
</reference>
<keyword evidence="2" id="KW-1185">Reference proteome</keyword>
<evidence type="ECO:0000313" key="1">
    <source>
        <dbReference type="EMBL" id="VVB12675.1"/>
    </source>
</evidence>
<dbReference type="AlphaFoldDB" id="A0A565CGB9"/>
<proteinExistence type="predicted"/>
<dbReference type="Proteomes" id="UP000489600">
    <property type="component" value="Unassembled WGS sequence"/>
</dbReference>
<gene>
    <name evidence="1" type="ORF">ANE_LOCUS23119</name>
</gene>
<name>A0A565CGB9_9BRAS</name>
<comment type="caution">
    <text evidence="1">The sequence shown here is derived from an EMBL/GenBank/DDBJ whole genome shotgun (WGS) entry which is preliminary data.</text>
</comment>